<dbReference type="PROSITE" id="PS51898">
    <property type="entry name" value="TYR_RECOMBINASE"/>
    <property type="match status" value="1"/>
</dbReference>
<evidence type="ECO:0000256" key="1">
    <source>
        <dbReference type="ARBA" id="ARBA00023125"/>
    </source>
</evidence>
<reference evidence="4" key="1">
    <citation type="submission" date="2025-08" db="UniProtKB">
        <authorList>
            <consortium name="RefSeq"/>
        </authorList>
    </citation>
    <scope>IDENTIFICATION</scope>
    <source>
        <tissue evidence="4">Whole insect</tissue>
    </source>
</reference>
<keyword evidence="2" id="KW-0233">DNA recombination</keyword>
<dbReference type="InterPro" id="IPR002104">
    <property type="entry name" value="Integrase_catalytic"/>
</dbReference>
<dbReference type="InterPro" id="IPR011010">
    <property type="entry name" value="DNA_brk_join_enz"/>
</dbReference>
<dbReference type="Gene3D" id="1.10.443.10">
    <property type="entry name" value="Intergrase catalytic core"/>
    <property type="match status" value="1"/>
</dbReference>
<dbReference type="InParanoid" id="A0A6P7FFI5"/>
<dbReference type="KEGG" id="dvv:114327554"/>
<name>A0A6P7FFI5_DIAVI</name>
<evidence type="ECO:0000259" key="3">
    <source>
        <dbReference type="PROSITE" id="PS51898"/>
    </source>
</evidence>
<evidence type="ECO:0000256" key="2">
    <source>
        <dbReference type="ARBA" id="ARBA00023172"/>
    </source>
</evidence>
<dbReference type="InterPro" id="IPR013762">
    <property type="entry name" value="Integrase-like_cat_sf"/>
</dbReference>
<dbReference type="PANTHER" id="PTHR30349:SF41">
    <property type="entry name" value="INTEGRASE_RECOMBINASE PROTEIN MJ0367-RELATED"/>
    <property type="match status" value="1"/>
</dbReference>
<organism evidence="4">
    <name type="scientific">Diabrotica virgifera virgifera</name>
    <name type="common">western corn rootworm</name>
    <dbReference type="NCBI Taxonomy" id="50390"/>
    <lineage>
        <taxon>Eukaryota</taxon>
        <taxon>Metazoa</taxon>
        <taxon>Ecdysozoa</taxon>
        <taxon>Arthropoda</taxon>
        <taxon>Hexapoda</taxon>
        <taxon>Insecta</taxon>
        <taxon>Pterygota</taxon>
        <taxon>Neoptera</taxon>
        <taxon>Endopterygota</taxon>
        <taxon>Coleoptera</taxon>
        <taxon>Polyphaga</taxon>
        <taxon>Cucujiformia</taxon>
        <taxon>Chrysomeloidea</taxon>
        <taxon>Chrysomelidae</taxon>
        <taxon>Galerucinae</taxon>
        <taxon>Diabroticina</taxon>
        <taxon>Diabroticites</taxon>
        <taxon>Diabrotica</taxon>
    </lineage>
</organism>
<dbReference type="GO" id="GO:0006310">
    <property type="term" value="P:DNA recombination"/>
    <property type="evidence" value="ECO:0007669"/>
    <property type="project" value="UniProtKB-KW"/>
</dbReference>
<dbReference type="GO" id="GO:0015074">
    <property type="term" value="P:DNA integration"/>
    <property type="evidence" value="ECO:0007669"/>
    <property type="project" value="InterPro"/>
</dbReference>
<dbReference type="PANTHER" id="PTHR30349">
    <property type="entry name" value="PHAGE INTEGRASE-RELATED"/>
    <property type="match status" value="1"/>
</dbReference>
<dbReference type="RefSeq" id="XP_028132030.1">
    <property type="nucleotide sequence ID" value="XM_028276229.1"/>
</dbReference>
<gene>
    <name evidence="4" type="primary">LOC114327554</name>
</gene>
<sequence>MSDSSEFEDNNTPPDILEQVNITVQSLLPQKSKERYEKQYLNFKQWAKEKHIRTYSENVILGYFSILAPTLKASTLWSKYSMLRTMLQIKENVDIKYPKVIAFLKRQNQGYKANNAKTFSREEVNKFLLDAPDHNYLLMKVLLIFGISGACRRDELVKMVTKDVEDKGSILIVNIPNTKTNMQRTFVINASSGNGPNDIEIYRKYISLRPKIDQSRLFVCYRAGKCSKQLVGKNSISKIPTKIAEFLKLPNATNYTGHSFRRTSASLLANSGGDILALKQHGGWKSTNIAEGYIEQSLAKKQKISEQIMGVTEVEEVDYNQPSTSTFGGCQVYNNKSDSENITKTTLAPALTTSGIQIATAQNCTFNININNCPTTN</sequence>
<dbReference type="SUPFAM" id="SSF56349">
    <property type="entry name" value="DNA breaking-rejoining enzymes"/>
    <property type="match status" value="1"/>
</dbReference>
<dbReference type="InterPro" id="IPR050090">
    <property type="entry name" value="Tyrosine_recombinase_XerCD"/>
</dbReference>
<protein>
    <submittedName>
        <fullName evidence="4">Uncharacterized protein LOC114327554</fullName>
    </submittedName>
</protein>
<proteinExistence type="predicted"/>
<dbReference type="Pfam" id="PF00589">
    <property type="entry name" value="Phage_integrase"/>
    <property type="match status" value="1"/>
</dbReference>
<evidence type="ECO:0000313" key="4">
    <source>
        <dbReference type="RefSeq" id="XP_028132030.1"/>
    </source>
</evidence>
<dbReference type="AlphaFoldDB" id="A0A6P7FFI5"/>
<accession>A0A6P7FFI5</accession>
<feature type="domain" description="Tyr recombinase" evidence="3">
    <location>
        <begin position="114"/>
        <end position="306"/>
    </location>
</feature>
<dbReference type="OrthoDB" id="6746679at2759"/>
<dbReference type="GO" id="GO:0003677">
    <property type="term" value="F:DNA binding"/>
    <property type="evidence" value="ECO:0007669"/>
    <property type="project" value="UniProtKB-KW"/>
</dbReference>
<keyword evidence="1" id="KW-0238">DNA-binding</keyword>
<dbReference type="CDD" id="cd00397">
    <property type="entry name" value="DNA_BRE_C"/>
    <property type="match status" value="1"/>
</dbReference>